<reference evidence="1" key="1">
    <citation type="submission" date="2023-04" db="EMBL/GenBank/DDBJ databases">
        <title>Candida boidinii NBRC 1967.</title>
        <authorList>
            <person name="Ichikawa N."/>
            <person name="Sato H."/>
            <person name="Tonouchi N."/>
        </authorList>
    </citation>
    <scope>NUCLEOTIDE SEQUENCE</scope>
    <source>
        <strain evidence="1">NBRC 1967</strain>
    </source>
</reference>
<organism evidence="1 2">
    <name type="scientific">Candida boidinii</name>
    <name type="common">Yeast</name>
    <dbReference type="NCBI Taxonomy" id="5477"/>
    <lineage>
        <taxon>Eukaryota</taxon>
        <taxon>Fungi</taxon>
        <taxon>Dikarya</taxon>
        <taxon>Ascomycota</taxon>
        <taxon>Saccharomycotina</taxon>
        <taxon>Pichiomycetes</taxon>
        <taxon>Pichiales</taxon>
        <taxon>Pichiaceae</taxon>
        <taxon>Ogataea</taxon>
        <taxon>Ogataea/Candida clade</taxon>
    </lineage>
</organism>
<accession>A0ACB5TJR7</accession>
<sequence length="593" mass="67533">MSESAKITCPYSLIGSQCQFSNCLFDHPQGLDPQRDSSDKRKSCDITPNSTEDEDKNNSKRQKVEISDDDSKIHTISKLEILTTKSSNTNTTPKVNPDIPKSTPESLNKETNEKILSGSTKEREKGNIKNVVPLSRVHSSATRSSDEQKASPDLHTKTKSNEKYTRKPSVAPTYKSAEKSTAINKTLVSTPAKKVYTRLVPEPVLPFAPTTQDERRLYLKTLFSLFEKFKFKNPTHTAVKKEYEIASTVKTKQEYQNKLKLFVYNSNKNPSFLKELYSKKKTSEESAKGDASEVPVNTISKNIQIIYEKSKGSVVTEKTLLLHHYIMKVPEGESDKDLNWQICSRCHVKFSISSMMEKLSSPCRFHEGKLLITKKSEFSKNNSDYSVRNWSCCNETQGQSQGCKSLFHHVFKLNEPQDMHKVLPFKMIKDVKFNSTHKLKMISLDCEMAYTSKGFELIKLSIVDFMTEKTLMDRIIKPYGEVIDLNSHVSGIDSIPEDAMSYDHAMKFLYKITDENTIIVGHGLENDLNVLRIIYPNIIDTAILFSESFNPMYKDPLKKLAWKYLSKNIQSGQHDSLEDAVIPIQIVKKKLKL</sequence>
<dbReference type="EMBL" id="BSXV01000629">
    <property type="protein sequence ID" value="GME89919.1"/>
    <property type="molecule type" value="Genomic_DNA"/>
</dbReference>
<evidence type="ECO:0000313" key="2">
    <source>
        <dbReference type="Proteomes" id="UP001165101"/>
    </source>
</evidence>
<evidence type="ECO:0000313" key="1">
    <source>
        <dbReference type="EMBL" id="GME89919.1"/>
    </source>
</evidence>
<keyword evidence="2" id="KW-1185">Reference proteome</keyword>
<protein>
    <submittedName>
        <fullName evidence="1">Unnamed protein product</fullName>
    </submittedName>
</protein>
<dbReference type="Proteomes" id="UP001165101">
    <property type="component" value="Unassembled WGS sequence"/>
</dbReference>
<proteinExistence type="predicted"/>
<name>A0ACB5TJR7_CANBO</name>
<comment type="caution">
    <text evidence="1">The sequence shown here is derived from an EMBL/GenBank/DDBJ whole genome shotgun (WGS) entry which is preliminary data.</text>
</comment>
<gene>
    <name evidence="1" type="ORF">Cboi01_000161600</name>
</gene>